<dbReference type="eggNOG" id="COG0451">
    <property type="taxonomic scope" value="Bacteria"/>
</dbReference>
<gene>
    <name evidence="4" type="ORF">R2601_06103</name>
</gene>
<dbReference type="CDD" id="cd08946">
    <property type="entry name" value="SDR_e"/>
    <property type="match status" value="1"/>
</dbReference>
<dbReference type="OrthoDB" id="7209874at2"/>
<name>Q0FSI0_SALBH</name>
<evidence type="ECO:0000256" key="1">
    <source>
        <dbReference type="ARBA" id="ARBA00022857"/>
    </source>
</evidence>
<evidence type="ECO:0000313" key="4">
    <source>
        <dbReference type="EMBL" id="EAU47273.1"/>
    </source>
</evidence>
<dbReference type="SUPFAM" id="SSF51735">
    <property type="entry name" value="NAD(P)-binding Rossmann-fold domains"/>
    <property type="match status" value="1"/>
</dbReference>
<evidence type="ECO:0000256" key="2">
    <source>
        <dbReference type="ARBA" id="ARBA00023277"/>
    </source>
</evidence>
<accession>Q0FSI0</accession>
<evidence type="ECO:0000259" key="3">
    <source>
        <dbReference type="Pfam" id="PF01370"/>
    </source>
</evidence>
<keyword evidence="1" id="KW-0521">NADP</keyword>
<sequence>MIVLVTGASGFVGSAIAEALCARRIPVLGLDLHPPRNSWPGFDFVTADLRDQASLDAALTGRRLTHMIHAAALTPDAAFEEANPDLVLDVNLLGSVRLLQAAKTAGIRRLLQLSSIAVYGNAAPEADGLYHEDRTTPTPQSLYGIGKYAAEMSLRRLAPSAGIDLSILRLGPIFGPHERASDSRKVSSPHHQILLAALEGRPVTLPRAVPADWCYSRDAAAAIASLVSSDTALPDIVHIGAGEVTDLPDWCTALAAHLPLSWHIDAAAPTIRYGYPTDRPALAIQRLRRLVPGSHTPLPRAAADWLGHIAHSPKETLS</sequence>
<comment type="caution">
    <text evidence="4">The sequence shown here is derived from an EMBL/GenBank/DDBJ whole genome shotgun (WGS) entry which is preliminary data.</text>
</comment>
<protein>
    <submittedName>
        <fullName evidence="4">Putative NAD dependent epimerase/dehydratase</fullName>
    </submittedName>
</protein>
<dbReference type="RefSeq" id="WP_007803063.1">
    <property type="nucleotide sequence ID" value="NZ_DS022277.1"/>
</dbReference>
<organism evidence="4 5">
    <name type="scientific">Salipiger bermudensis (strain DSM 26914 / JCM 13377 / KCTC 12554 / HTCC2601)</name>
    <name type="common">Pelagibaca bermudensis</name>
    <dbReference type="NCBI Taxonomy" id="314265"/>
    <lineage>
        <taxon>Bacteria</taxon>
        <taxon>Pseudomonadati</taxon>
        <taxon>Pseudomonadota</taxon>
        <taxon>Alphaproteobacteria</taxon>
        <taxon>Rhodobacterales</taxon>
        <taxon>Roseobacteraceae</taxon>
        <taxon>Salipiger</taxon>
    </lineage>
</organism>
<dbReference type="PANTHER" id="PTHR43103:SF3">
    <property type="entry name" value="ADP-L-GLYCERO-D-MANNO-HEPTOSE-6-EPIMERASE"/>
    <property type="match status" value="1"/>
</dbReference>
<reference evidence="4 5" key="1">
    <citation type="journal article" date="2010" name="J. Bacteriol.">
        <title>Genome sequences of Pelagibaca bermudensis HTCC2601T and Maritimibacter alkaliphilus HTCC2654T, the type strains of two marine Roseobacter genera.</title>
        <authorList>
            <person name="Thrash J.C."/>
            <person name="Cho J.C."/>
            <person name="Ferriera S."/>
            <person name="Johnson J."/>
            <person name="Vergin K.L."/>
            <person name="Giovannoni S.J."/>
        </authorList>
    </citation>
    <scope>NUCLEOTIDE SEQUENCE [LARGE SCALE GENOMIC DNA]</scope>
    <source>
        <strain evidence="5">DSM 26914 / JCM 13377 / KCTC 12554 / HTCC2601</strain>
    </source>
</reference>
<keyword evidence="2" id="KW-0119">Carbohydrate metabolism</keyword>
<dbReference type="STRING" id="314265.R2601_06103"/>
<dbReference type="EMBL" id="AATQ01000008">
    <property type="protein sequence ID" value="EAU47273.1"/>
    <property type="molecule type" value="Genomic_DNA"/>
</dbReference>
<feature type="domain" description="NAD-dependent epimerase/dehydratase" evidence="3">
    <location>
        <begin position="3"/>
        <end position="240"/>
    </location>
</feature>
<dbReference type="AlphaFoldDB" id="Q0FSI0"/>
<dbReference type="Gene3D" id="3.40.50.720">
    <property type="entry name" value="NAD(P)-binding Rossmann-like Domain"/>
    <property type="match status" value="1"/>
</dbReference>
<dbReference type="InterPro" id="IPR036291">
    <property type="entry name" value="NAD(P)-bd_dom_sf"/>
</dbReference>
<proteinExistence type="predicted"/>
<dbReference type="InterPro" id="IPR001509">
    <property type="entry name" value="Epimerase_deHydtase"/>
</dbReference>
<dbReference type="PANTHER" id="PTHR43103">
    <property type="entry name" value="NUCLEOSIDE-DIPHOSPHATE-SUGAR EPIMERASE"/>
    <property type="match status" value="1"/>
</dbReference>
<keyword evidence="5" id="KW-1185">Reference proteome</keyword>
<dbReference type="Pfam" id="PF01370">
    <property type="entry name" value="Epimerase"/>
    <property type="match status" value="1"/>
</dbReference>
<evidence type="ECO:0000313" key="5">
    <source>
        <dbReference type="Proteomes" id="UP000006230"/>
    </source>
</evidence>
<dbReference type="Proteomes" id="UP000006230">
    <property type="component" value="Unassembled WGS sequence"/>
</dbReference>
<dbReference type="HOGENOM" id="CLU_007383_1_7_5"/>